<dbReference type="SMART" id="SM00448">
    <property type="entry name" value="REC"/>
    <property type="match status" value="1"/>
</dbReference>
<dbReference type="InterPro" id="IPR003594">
    <property type="entry name" value="HATPase_dom"/>
</dbReference>
<evidence type="ECO:0000256" key="1">
    <source>
        <dbReference type="ARBA" id="ARBA00000085"/>
    </source>
</evidence>
<evidence type="ECO:0000313" key="9">
    <source>
        <dbReference type="EMBL" id="QOL82891.1"/>
    </source>
</evidence>
<keyword evidence="3 6" id="KW-0597">Phosphoprotein</keyword>
<keyword evidence="5" id="KW-0418">Kinase</keyword>
<dbReference type="InterPro" id="IPR036890">
    <property type="entry name" value="HATPase_C_sf"/>
</dbReference>
<evidence type="ECO:0000256" key="3">
    <source>
        <dbReference type="ARBA" id="ARBA00022553"/>
    </source>
</evidence>
<dbReference type="InterPro" id="IPR004358">
    <property type="entry name" value="Sig_transdc_His_kin-like_C"/>
</dbReference>
<dbReference type="GO" id="GO:0000155">
    <property type="term" value="F:phosphorelay sensor kinase activity"/>
    <property type="evidence" value="ECO:0007669"/>
    <property type="project" value="InterPro"/>
</dbReference>
<evidence type="ECO:0000256" key="4">
    <source>
        <dbReference type="ARBA" id="ARBA00022679"/>
    </source>
</evidence>
<proteinExistence type="predicted"/>
<dbReference type="SMART" id="SM00388">
    <property type="entry name" value="HisKA"/>
    <property type="match status" value="1"/>
</dbReference>
<dbReference type="EC" id="2.7.13.3" evidence="2"/>
<dbReference type="GO" id="GO:0030295">
    <property type="term" value="F:protein kinase activator activity"/>
    <property type="evidence" value="ECO:0007669"/>
    <property type="project" value="TreeGrafter"/>
</dbReference>
<accession>A0A7L9WRE0</accession>
<dbReference type="InterPro" id="IPR050351">
    <property type="entry name" value="BphY/WalK/GraS-like"/>
</dbReference>
<dbReference type="InterPro" id="IPR011006">
    <property type="entry name" value="CheY-like_superfamily"/>
</dbReference>
<feature type="domain" description="Histidine kinase" evidence="7">
    <location>
        <begin position="166"/>
        <end position="387"/>
    </location>
</feature>
<dbReference type="CDD" id="cd00082">
    <property type="entry name" value="HisKA"/>
    <property type="match status" value="1"/>
</dbReference>
<dbReference type="SUPFAM" id="SSF52172">
    <property type="entry name" value="CheY-like"/>
    <property type="match status" value="1"/>
</dbReference>
<reference evidence="9 10" key="1">
    <citation type="submission" date="2019-10" db="EMBL/GenBank/DDBJ databases">
        <title>Pseudopuniceibacterium sp. HQ09 islated from Antarctica.</title>
        <authorList>
            <person name="Liao L."/>
            <person name="Su S."/>
            <person name="Chen B."/>
            <person name="Yu Y."/>
        </authorList>
    </citation>
    <scope>NUCLEOTIDE SEQUENCE [LARGE SCALE GENOMIC DNA]</scope>
    <source>
        <strain evidence="9 10">HQ09</strain>
    </source>
</reference>
<dbReference type="Gene3D" id="3.40.50.2300">
    <property type="match status" value="1"/>
</dbReference>
<keyword evidence="4" id="KW-0808">Transferase</keyword>
<evidence type="ECO:0000259" key="7">
    <source>
        <dbReference type="PROSITE" id="PS50109"/>
    </source>
</evidence>
<comment type="catalytic activity">
    <reaction evidence="1">
        <text>ATP + protein L-histidine = ADP + protein N-phospho-L-histidine.</text>
        <dbReference type="EC" id="2.7.13.3"/>
    </reaction>
</comment>
<dbReference type="PANTHER" id="PTHR42878:SF15">
    <property type="entry name" value="BACTERIOPHYTOCHROME"/>
    <property type="match status" value="1"/>
</dbReference>
<dbReference type="SMART" id="SM00387">
    <property type="entry name" value="HATPase_c"/>
    <property type="match status" value="1"/>
</dbReference>
<dbReference type="PANTHER" id="PTHR42878">
    <property type="entry name" value="TWO-COMPONENT HISTIDINE KINASE"/>
    <property type="match status" value="1"/>
</dbReference>
<gene>
    <name evidence="9" type="ORF">F3W81_19890</name>
</gene>
<dbReference type="RefSeq" id="WP_193081257.1">
    <property type="nucleotide sequence ID" value="NZ_CP045201.1"/>
</dbReference>
<keyword evidence="10" id="KW-1185">Reference proteome</keyword>
<dbReference type="EMBL" id="CP045201">
    <property type="protein sequence ID" value="QOL82891.1"/>
    <property type="molecule type" value="Genomic_DNA"/>
</dbReference>
<dbReference type="Proteomes" id="UP000594118">
    <property type="component" value="Chromosome"/>
</dbReference>
<dbReference type="InterPro" id="IPR001789">
    <property type="entry name" value="Sig_transdc_resp-reg_receiver"/>
</dbReference>
<dbReference type="PROSITE" id="PS50109">
    <property type="entry name" value="HIS_KIN"/>
    <property type="match status" value="1"/>
</dbReference>
<sequence length="406" mass="43521">MTGFRISRGVRQVAGEHGIGPGRLDAGLRALVIDPIPGDAERLQRLIATSDPESTCAVAGTLDEGMAEAGAPDVVFLDDSLPGDAVLRAIEALLDASPRCAIILTLTQGDEALATSALLRGAVDYIPKRRLSEGAVRRMLKVGTQTALMRWKIEQQREELTTFANVLVHDFRAPIIQVSCMAELLAESLRDGDTEATLKELAMLQKSARQMAELVDSLSALLRSDQASRLETVTADALNDRAMTALARTIAQADAVIEIAPAPYEITCNPPQIAQLLQNLLANSIKFSCGVRPHVRVSVVQDGADHLRFSVSDNGIGVPARFQDAIFEPFRRLRPSDDIPGSGLGLATCKKIVERHGGTIWCMAQESKPVEGSNPGTTICFRLPRHLAPAEQAQAAQGLASGRRSG</sequence>
<evidence type="ECO:0000256" key="5">
    <source>
        <dbReference type="ARBA" id="ARBA00022777"/>
    </source>
</evidence>
<dbReference type="SUPFAM" id="SSF55874">
    <property type="entry name" value="ATPase domain of HSP90 chaperone/DNA topoisomerase II/histidine kinase"/>
    <property type="match status" value="1"/>
</dbReference>
<dbReference type="PRINTS" id="PR00344">
    <property type="entry name" value="BCTRLSENSOR"/>
</dbReference>
<dbReference type="AlphaFoldDB" id="A0A7L9WRE0"/>
<organism evidence="9 10">
    <name type="scientific">Pseudooceanicola spongiae</name>
    <dbReference type="NCBI Taxonomy" id="2613965"/>
    <lineage>
        <taxon>Bacteria</taxon>
        <taxon>Pseudomonadati</taxon>
        <taxon>Pseudomonadota</taxon>
        <taxon>Alphaproteobacteria</taxon>
        <taxon>Rhodobacterales</taxon>
        <taxon>Paracoccaceae</taxon>
        <taxon>Pseudooceanicola</taxon>
    </lineage>
</organism>
<dbReference type="Gene3D" id="3.30.565.10">
    <property type="entry name" value="Histidine kinase-like ATPase, C-terminal domain"/>
    <property type="match status" value="1"/>
</dbReference>
<dbReference type="PROSITE" id="PS50110">
    <property type="entry name" value="RESPONSE_REGULATORY"/>
    <property type="match status" value="1"/>
</dbReference>
<evidence type="ECO:0000313" key="10">
    <source>
        <dbReference type="Proteomes" id="UP000594118"/>
    </source>
</evidence>
<dbReference type="InterPro" id="IPR005467">
    <property type="entry name" value="His_kinase_dom"/>
</dbReference>
<feature type="modified residue" description="4-aspartylphosphate" evidence="6">
    <location>
        <position position="78"/>
    </location>
</feature>
<dbReference type="InterPro" id="IPR036097">
    <property type="entry name" value="HisK_dim/P_sf"/>
</dbReference>
<dbReference type="GO" id="GO:0000156">
    <property type="term" value="F:phosphorelay response regulator activity"/>
    <property type="evidence" value="ECO:0007669"/>
    <property type="project" value="TreeGrafter"/>
</dbReference>
<dbReference type="Gene3D" id="1.10.287.130">
    <property type="match status" value="1"/>
</dbReference>
<dbReference type="SUPFAM" id="SSF47384">
    <property type="entry name" value="Homodimeric domain of signal transducing histidine kinase"/>
    <property type="match status" value="1"/>
</dbReference>
<dbReference type="InterPro" id="IPR003661">
    <property type="entry name" value="HisK_dim/P_dom"/>
</dbReference>
<evidence type="ECO:0000259" key="8">
    <source>
        <dbReference type="PROSITE" id="PS50110"/>
    </source>
</evidence>
<protein>
    <recommendedName>
        <fullName evidence="2">histidine kinase</fullName>
        <ecNumber evidence="2">2.7.13.3</ecNumber>
    </recommendedName>
</protein>
<dbReference type="GO" id="GO:0007234">
    <property type="term" value="P:osmosensory signaling via phosphorelay pathway"/>
    <property type="evidence" value="ECO:0007669"/>
    <property type="project" value="TreeGrafter"/>
</dbReference>
<dbReference type="Pfam" id="PF02518">
    <property type="entry name" value="HATPase_c"/>
    <property type="match status" value="1"/>
</dbReference>
<name>A0A7L9WRE0_9RHOB</name>
<dbReference type="KEGG" id="pshq:F3W81_19890"/>
<feature type="domain" description="Response regulatory" evidence="8">
    <location>
        <begin position="29"/>
        <end position="143"/>
    </location>
</feature>
<evidence type="ECO:0000256" key="6">
    <source>
        <dbReference type="PROSITE-ProRule" id="PRU00169"/>
    </source>
</evidence>
<evidence type="ECO:0000256" key="2">
    <source>
        <dbReference type="ARBA" id="ARBA00012438"/>
    </source>
</evidence>